<comment type="function">
    <text evidence="7">Part of the MsrPQ system that repairs oxidized periplasmic proteins containing methionine sulfoxide residues (Met-O), using respiratory chain electrons. Thus protects these proteins from oxidative-stress damage caused by reactive species of oxygen and chlorine generated by the host defense mechanisms. MsrPQ is essential for the maintenance of envelope integrity under bleach stress, rescuing a wide series of structurally unrelated periplasmic proteins from methionine oxidation. MsrQ provides electrons for reduction to the reductase catalytic subunit MsrP, using the quinone pool of the respiratory chain.</text>
</comment>
<reference evidence="9 10" key="1">
    <citation type="submission" date="2018-05" db="EMBL/GenBank/DDBJ databases">
        <title>Genomic Encyclopedia of Type Strains, Phase IV (KMG-IV): sequencing the most valuable type-strain genomes for metagenomic binning, comparative biology and taxonomic classification.</title>
        <authorList>
            <person name="Goeker M."/>
        </authorList>
    </citation>
    <scope>NUCLEOTIDE SEQUENCE [LARGE SCALE GENOMIC DNA]</scope>
    <source>
        <strain evidence="9 10">DSM 6462</strain>
    </source>
</reference>
<comment type="subcellular location">
    <subcellularLocation>
        <location evidence="7">Cell membrane</location>
        <topology evidence="7">Multi-pass membrane protein</topology>
    </subcellularLocation>
    <subcellularLocation>
        <location evidence="1">Membrane</location>
        <topology evidence="1">Multi-pass membrane protein</topology>
    </subcellularLocation>
</comment>
<organism evidence="9 10">
    <name type="scientific">Chelatococcus asaccharovorans</name>
    <dbReference type="NCBI Taxonomy" id="28210"/>
    <lineage>
        <taxon>Bacteria</taxon>
        <taxon>Pseudomonadati</taxon>
        <taxon>Pseudomonadota</taxon>
        <taxon>Alphaproteobacteria</taxon>
        <taxon>Hyphomicrobiales</taxon>
        <taxon>Chelatococcaceae</taxon>
        <taxon>Chelatococcus</taxon>
    </lineage>
</organism>
<keyword evidence="6 7" id="KW-0472">Membrane</keyword>
<dbReference type="Pfam" id="PF01794">
    <property type="entry name" value="Ferric_reduct"/>
    <property type="match status" value="1"/>
</dbReference>
<evidence type="ECO:0000256" key="2">
    <source>
        <dbReference type="ARBA" id="ARBA00022448"/>
    </source>
</evidence>
<comment type="subunit">
    <text evidence="7">Heterodimer of a catalytic subunit (MsrP) and a heme-binding subunit (MsrQ).</text>
</comment>
<name>A0A2V3U6E1_9HYPH</name>
<comment type="caution">
    <text evidence="9">The sequence shown here is derived from an EMBL/GenBank/DDBJ whole genome shotgun (WGS) entry which is preliminary data.</text>
</comment>
<dbReference type="GO" id="GO:0005886">
    <property type="term" value="C:plasma membrane"/>
    <property type="evidence" value="ECO:0007669"/>
    <property type="project" value="UniProtKB-SubCell"/>
</dbReference>
<dbReference type="PANTHER" id="PTHR36964">
    <property type="entry name" value="PROTEIN-METHIONINE-SULFOXIDE REDUCTASE HEME-BINDING SUBUNIT MSRQ"/>
    <property type="match status" value="1"/>
</dbReference>
<evidence type="ECO:0000313" key="9">
    <source>
        <dbReference type="EMBL" id="PXW53177.1"/>
    </source>
</evidence>
<evidence type="ECO:0000256" key="6">
    <source>
        <dbReference type="ARBA" id="ARBA00023136"/>
    </source>
</evidence>
<dbReference type="InterPro" id="IPR022837">
    <property type="entry name" value="MsrQ-like"/>
</dbReference>
<comment type="similarity">
    <text evidence="7">Belongs to the MsrQ family.</text>
</comment>
<dbReference type="GO" id="GO:0009055">
    <property type="term" value="F:electron transfer activity"/>
    <property type="evidence" value="ECO:0007669"/>
    <property type="project" value="UniProtKB-UniRule"/>
</dbReference>
<keyword evidence="7" id="KW-0349">Heme</keyword>
<keyword evidence="7" id="KW-0288">FMN</keyword>
<dbReference type="GO" id="GO:0010181">
    <property type="term" value="F:FMN binding"/>
    <property type="evidence" value="ECO:0007669"/>
    <property type="project" value="UniProtKB-UniRule"/>
</dbReference>
<evidence type="ECO:0000259" key="8">
    <source>
        <dbReference type="Pfam" id="PF01794"/>
    </source>
</evidence>
<dbReference type="GO" id="GO:0046872">
    <property type="term" value="F:metal ion binding"/>
    <property type="evidence" value="ECO:0007669"/>
    <property type="project" value="UniProtKB-KW"/>
</dbReference>
<keyword evidence="7" id="KW-0479">Metal-binding</keyword>
<protein>
    <recommendedName>
        <fullName evidence="7">Protein-methionine-sulfoxide reductase heme-binding subunit MsrQ</fullName>
    </recommendedName>
    <alternativeName>
        <fullName evidence="7">Flavocytochrome MsrQ</fullName>
    </alternativeName>
</protein>
<feature type="transmembrane region" description="Helical" evidence="7">
    <location>
        <begin position="268"/>
        <end position="287"/>
    </location>
</feature>
<dbReference type="GO" id="GO:0030091">
    <property type="term" value="P:protein repair"/>
    <property type="evidence" value="ECO:0007669"/>
    <property type="project" value="UniProtKB-UniRule"/>
</dbReference>
<keyword evidence="2 7" id="KW-0813">Transport</keyword>
<dbReference type="AlphaFoldDB" id="A0A2V3U6E1"/>
<dbReference type="RefSeq" id="WP_110377704.1">
    <property type="nucleotide sequence ID" value="NZ_JAHBRY010000001.1"/>
</dbReference>
<accession>A0A2V3U6E1</accession>
<gene>
    <name evidence="7" type="primary">msrQ</name>
    <name evidence="9" type="ORF">C7450_11453</name>
</gene>
<keyword evidence="5 7" id="KW-0408">Iron</keyword>
<keyword evidence="4 7" id="KW-1133">Transmembrane helix</keyword>
<keyword evidence="7" id="KW-1003">Cell membrane</keyword>
<feature type="transmembrane region" description="Helical" evidence="7">
    <location>
        <begin position="193"/>
        <end position="212"/>
    </location>
</feature>
<proteinExistence type="inferred from homology"/>
<feature type="transmembrane region" description="Helical" evidence="7">
    <location>
        <begin position="70"/>
        <end position="86"/>
    </location>
</feature>
<keyword evidence="3 7" id="KW-0812">Transmembrane</keyword>
<evidence type="ECO:0000313" key="10">
    <source>
        <dbReference type="Proteomes" id="UP000248021"/>
    </source>
</evidence>
<dbReference type="HAMAP" id="MF_01207">
    <property type="entry name" value="MsrQ"/>
    <property type="match status" value="1"/>
</dbReference>
<comment type="cofactor">
    <cofactor evidence="7">
        <name>heme b</name>
        <dbReference type="ChEBI" id="CHEBI:60344"/>
    </cofactor>
    <text evidence="7">Binds 1 heme b (iron(II)-protoporphyrin IX) group per subunit.</text>
</comment>
<evidence type="ECO:0000256" key="5">
    <source>
        <dbReference type="ARBA" id="ARBA00023004"/>
    </source>
</evidence>
<comment type="cofactor">
    <cofactor evidence="7">
        <name>FMN</name>
        <dbReference type="ChEBI" id="CHEBI:58210"/>
    </cofactor>
    <text evidence="7">Binds 1 FMN per subunit.</text>
</comment>
<dbReference type="EMBL" id="QJJK01000014">
    <property type="protein sequence ID" value="PXW53177.1"/>
    <property type="molecule type" value="Genomic_DNA"/>
</dbReference>
<keyword evidence="7" id="KW-0249">Electron transport</keyword>
<dbReference type="GO" id="GO:0020037">
    <property type="term" value="F:heme binding"/>
    <property type="evidence" value="ECO:0007669"/>
    <property type="project" value="UniProtKB-UniRule"/>
</dbReference>
<feature type="transmembrane region" description="Helical" evidence="7">
    <location>
        <begin position="36"/>
        <end position="58"/>
    </location>
</feature>
<evidence type="ECO:0000256" key="4">
    <source>
        <dbReference type="ARBA" id="ARBA00022989"/>
    </source>
</evidence>
<dbReference type="PANTHER" id="PTHR36964:SF1">
    <property type="entry name" value="PROTEIN-METHIONINE-SULFOXIDE REDUCTASE HEME-BINDING SUBUNIT MSRQ"/>
    <property type="match status" value="1"/>
</dbReference>
<evidence type="ECO:0000256" key="1">
    <source>
        <dbReference type="ARBA" id="ARBA00004141"/>
    </source>
</evidence>
<evidence type="ECO:0000256" key="7">
    <source>
        <dbReference type="HAMAP-Rule" id="MF_01207"/>
    </source>
</evidence>
<feature type="transmembrane region" description="Helical" evidence="7">
    <location>
        <begin position="136"/>
        <end position="158"/>
    </location>
</feature>
<feature type="transmembrane region" description="Helical" evidence="7">
    <location>
        <begin position="98"/>
        <end position="116"/>
    </location>
</feature>
<dbReference type="GO" id="GO:0016679">
    <property type="term" value="F:oxidoreductase activity, acting on diphenols and related substances as donors"/>
    <property type="evidence" value="ECO:0007669"/>
    <property type="project" value="TreeGrafter"/>
</dbReference>
<keyword evidence="7" id="KW-0285">Flavoprotein</keyword>
<feature type="domain" description="Ferric oxidoreductase" evidence="8">
    <location>
        <begin position="70"/>
        <end position="181"/>
    </location>
</feature>
<feature type="transmembrane region" description="Helical" evidence="7">
    <location>
        <begin position="170"/>
        <end position="187"/>
    </location>
</feature>
<evidence type="ECO:0000256" key="3">
    <source>
        <dbReference type="ARBA" id="ARBA00022692"/>
    </source>
</evidence>
<dbReference type="Proteomes" id="UP000248021">
    <property type="component" value="Unassembled WGS sequence"/>
</dbReference>
<keyword evidence="10" id="KW-1185">Reference proteome</keyword>
<dbReference type="InterPro" id="IPR013130">
    <property type="entry name" value="Fe3_Rdtase_TM_dom"/>
</dbReference>
<comment type="caution">
    <text evidence="7">Lacks conserved residue(s) required for the propagation of feature annotation.</text>
</comment>
<sequence length="309" mass="33658">MSSRTSSRISSARSTPRAARLPWRDRAGRFSPLKGVTFLAVLAPGVWIALAWAMGWYAPKPVTEAIHQNGLWAVRLILASLAVTPLRRIGNWPKLILIRRMLGVAAFVYVAIHFALYCLDQGFDLGRVASEIALRIYLTIGFVALLGLAVLAATSTDAMIRRLGRRWQTLHRAIYVITPLALIHFYLQSKIDVTEAVFMTGLFGLAFAYRLMHRLAIPLRAAPLAGAALLTGALTALVETAWYAATTGAPWQFILAANLDVETAIRPAWWVMTVGFGIALIAAVRLPQGGNPGRAARFTIRAEEGAASS</sequence>
<dbReference type="OrthoDB" id="9788328at2"/>
<feature type="transmembrane region" description="Helical" evidence="7">
    <location>
        <begin position="224"/>
        <end position="245"/>
    </location>
</feature>